<evidence type="ECO:0000256" key="4">
    <source>
        <dbReference type="SAM" id="Phobius"/>
    </source>
</evidence>
<feature type="domain" description="Sulfotransferase" evidence="5">
    <location>
        <begin position="1024"/>
        <end position="1264"/>
    </location>
</feature>
<feature type="region of interest" description="Disordered" evidence="3">
    <location>
        <begin position="829"/>
        <end position="851"/>
    </location>
</feature>
<reference evidence="6 7" key="1">
    <citation type="submission" date="2024-02" db="EMBL/GenBank/DDBJ databases">
        <authorList>
            <person name="Chen Y."/>
            <person name="Shah S."/>
            <person name="Dougan E. K."/>
            <person name="Thang M."/>
            <person name="Chan C."/>
        </authorList>
    </citation>
    <scope>NUCLEOTIDE SEQUENCE [LARGE SCALE GENOMIC DNA]</scope>
</reference>
<evidence type="ECO:0000259" key="5">
    <source>
        <dbReference type="Pfam" id="PF00685"/>
    </source>
</evidence>
<feature type="transmembrane region" description="Helical" evidence="4">
    <location>
        <begin position="296"/>
        <end position="314"/>
    </location>
</feature>
<dbReference type="Gene3D" id="3.40.50.300">
    <property type="entry name" value="P-loop containing nucleotide triphosphate hydrolases"/>
    <property type="match status" value="1"/>
</dbReference>
<keyword evidence="4" id="KW-0812">Transmembrane</keyword>
<proteinExistence type="inferred from homology"/>
<feature type="region of interest" description="Disordered" evidence="3">
    <location>
        <begin position="879"/>
        <end position="922"/>
    </location>
</feature>
<keyword evidence="2" id="KW-0808">Transferase</keyword>
<feature type="compositionally biased region" description="Basic and acidic residues" evidence="3">
    <location>
        <begin position="750"/>
        <end position="765"/>
    </location>
</feature>
<dbReference type="EMBL" id="CAXAMN010024084">
    <property type="protein sequence ID" value="CAK9083674.1"/>
    <property type="molecule type" value="Genomic_DNA"/>
</dbReference>
<feature type="compositionally biased region" description="Basic and acidic residues" evidence="3">
    <location>
        <begin position="890"/>
        <end position="905"/>
    </location>
</feature>
<dbReference type="SUPFAM" id="SSF52540">
    <property type="entry name" value="P-loop containing nucleoside triphosphate hydrolases"/>
    <property type="match status" value="1"/>
</dbReference>
<feature type="transmembrane region" description="Helical" evidence="4">
    <location>
        <begin position="435"/>
        <end position="456"/>
    </location>
</feature>
<dbReference type="Proteomes" id="UP001642484">
    <property type="component" value="Unassembled WGS sequence"/>
</dbReference>
<accession>A0ABP0Q738</accession>
<feature type="transmembrane region" description="Helical" evidence="4">
    <location>
        <begin position="364"/>
        <end position="384"/>
    </location>
</feature>
<dbReference type="InterPro" id="IPR027417">
    <property type="entry name" value="P-loop_NTPase"/>
</dbReference>
<dbReference type="InterPro" id="IPR000863">
    <property type="entry name" value="Sulfotransferase_dom"/>
</dbReference>
<gene>
    <name evidence="6" type="ORF">CCMP2556_LOCUS40768</name>
</gene>
<sequence length="1300" mass="145350">MLYRWIDCLGLRREEIPAENVCSTGNDMSRAVPWCFGEAALRGVMEDYAPPERQPISVVADEVLQSEVGTEVGSGANSEVKEPTNEPSPLEHPTRRPTRVASLLVRVSVGVGRRAEQAINDAAEASYNLHSQLPKPPLDLAALFAFNDQDQSTADGTDQSAEEASAQTEAPNEAETVITETNSSDEVNVTGSEDVALKSSEVVSDEAKDVKAQQSGQWRTPRHHPRGDRGLLPCTVVTRRYTAMAQSRLKAARADWARSAGGLDLAGDFRTKHKDGLAGPADAPPPMEVAPPPHTPILYVAPLLAFGLVFLYGYRRCFKLLEDQLSKLFPSHPAPHSLEEPLVSEASGEGGASGRSWLQRGLECLLALFHYYTLLYVVCGYLIWDEYKSSFRLLKSTHYLAPENLKDRFLQETEPLPNWWQDEVKHMVDPGGFQVLRRFTLLSPLFLALTFLVSLGNTLRHVWRMLRKGGLLKQNPGIDSSIMIIALPMIACMMSYRSVTRMWMICANSKVGSLGYVEDFQGNRTWVARLVVCQNMYETNFLLTDLYESWALLHFANLALQIIASRSTKPSRASVPQPAARASQTVMSLQEKLTESVDALTKQGIYLFNGTCFLEAAYSLFTTSVEAYLGGDRTLKFNERVYRSRTRVHYFFLGMGAIASSAAIGNVVTVEMTFEKQLETFRPSAKFWSTKILLSIGFIQTLLLEVPPLSTSLSITEKESGVVCGVKLGGLDQSVCTDVHRFEHLGDAEKHGGEDCRGQEQRFDHDEDEEVAGASGRSGVRGKVLVGLTIFLGTVVSQLEKLELDESGGWTMRKSFGMAGGVNNFLRGGTGAPVMPDAGQTSRESSEGQNPLWHEVPRNVLEDSTLGVAVRAEVPRLEENGTFEAPNHTRRAEKPQRVERNRSQDHPANVSGKCSSGHQGGAGRCTSSTECEAERFCHQEHSTCEPFCISSYGRSELQMKRCSGCLKSCGARCHGFIEERKALREGSCAKRLLLRSCQQCKEACQELPEEMPIRFPEDEPRVADVWITSYPKAGSTWVRHLITNLHFAVEGQRRPASFKEVDDFIPFIEDGQGWTSRTMFRDRQGLRFWKSHSPFHCDTFPCKGHVVARQGPSQCMCPNCAAKFRRVVYIYRNGYNTMASYFRFRLGLGHLRDRRNFGTFVNDRRMYPGTSWADHVRSWQHAEQRGVKIFWLRYEALEEHTEAELQRLAQFLGLKAEEEHLSLAVNASSASTMQEMEHTEGGLNFFKLRYNRSSLKFVSSGQGNMATKRLWQDVSEEVLRTWRQHNGPTMRCLGYPDAPV</sequence>
<name>A0ABP0Q738_9DINO</name>
<evidence type="ECO:0000256" key="3">
    <source>
        <dbReference type="SAM" id="MobiDB-lite"/>
    </source>
</evidence>
<dbReference type="PANTHER" id="PTHR11783">
    <property type="entry name" value="SULFOTRANSFERASE SULT"/>
    <property type="match status" value="1"/>
</dbReference>
<evidence type="ECO:0000256" key="2">
    <source>
        <dbReference type="ARBA" id="ARBA00022679"/>
    </source>
</evidence>
<feature type="region of interest" description="Disordered" evidence="3">
    <location>
        <begin position="750"/>
        <end position="776"/>
    </location>
</feature>
<feature type="compositionally biased region" description="Polar residues" evidence="3">
    <location>
        <begin position="839"/>
        <end position="849"/>
    </location>
</feature>
<evidence type="ECO:0000256" key="1">
    <source>
        <dbReference type="ARBA" id="ARBA00005771"/>
    </source>
</evidence>
<organism evidence="6 7">
    <name type="scientific">Durusdinium trenchii</name>
    <dbReference type="NCBI Taxonomy" id="1381693"/>
    <lineage>
        <taxon>Eukaryota</taxon>
        <taxon>Sar</taxon>
        <taxon>Alveolata</taxon>
        <taxon>Dinophyceae</taxon>
        <taxon>Suessiales</taxon>
        <taxon>Symbiodiniaceae</taxon>
        <taxon>Durusdinium</taxon>
    </lineage>
</organism>
<keyword evidence="7" id="KW-1185">Reference proteome</keyword>
<protein>
    <recommendedName>
        <fullName evidence="5">Sulfotransferase domain-containing protein</fullName>
    </recommendedName>
</protein>
<evidence type="ECO:0000313" key="6">
    <source>
        <dbReference type="EMBL" id="CAK9083674.1"/>
    </source>
</evidence>
<feature type="transmembrane region" description="Helical" evidence="4">
    <location>
        <begin position="650"/>
        <end position="668"/>
    </location>
</feature>
<comment type="caution">
    <text evidence="6">The sequence shown here is derived from an EMBL/GenBank/DDBJ whole genome shotgun (WGS) entry which is preliminary data.</text>
</comment>
<feature type="region of interest" description="Disordered" evidence="3">
    <location>
        <begin position="199"/>
        <end position="231"/>
    </location>
</feature>
<keyword evidence="4" id="KW-0472">Membrane</keyword>
<dbReference type="Pfam" id="PF00685">
    <property type="entry name" value="Sulfotransfer_1"/>
    <property type="match status" value="1"/>
</dbReference>
<feature type="region of interest" description="Disordered" evidence="3">
    <location>
        <begin position="70"/>
        <end position="96"/>
    </location>
</feature>
<comment type="similarity">
    <text evidence="1">Belongs to the sulfotransferase 1 family.</text>
</comment>
<evidence type="ECO:0000313" key="7">
    <source>
        <dbReference type="Proteomes" id="UP001642484"/>
    </source>
</evidence>
<keyword evidence="4" id="KW-1133">Transmembrane helix</keyword>
<feature type="region of interest" description="Disordered" evidence="3">
    <location>
        <begin position="151"/>
        <end position="174"/>
    </location>
</feature>